<feature type="compositionally biased region" description="Polar residues" evidence="1">
    <location>
        <begin position="13"/>
        <end position="29"/>
    </location>
</feature>
<evidence type="ECO:0000256" key="1">
    <source>
        <dbReference type="SAM" id="MobiDB-lite"/>
    </source>
</evidence>
<reference evidence="2 3" key="1">
    <citation type="submission" date="2019-09" db="EMBL/GenBank/DDBJ databases">
        <title>Draft genome sequencing and comparative genomics of hatchery-associated Vibrios.</title>
        <authorList>
            <person name="Kehlet-Delgado H."/>
            <person name="Mueller R.S."/>
        </authorList>
    </citation>
    <scope>NUCLEOTIDE SEQUENCE [LARGE SCALE GENOMIC DNA]</scope>
    <source>
        <strain evidence="2 3">00-90-10</strain>
    </source>
</reference>
<sequence>MSVTNIAPPVASTMPSTLPASESDTQAKSNPALKPREEKDQQQSESGDGQKQDKSEEQASRRQQAPSENPLIAQRRALFQDQREYQVEILAQSMETDRLKLTFDTSRKRANGELDSITKAISAGAQAVKGIRY</sequence>
<evidence type="ECO:0000313" key="2">
    <source>
        <dbReference type="EMBL" id="NOH36028.1"/>
    </source>
</evidence>
<organism evidence="2 3">
    <name type="scientific">Vibrio chagasii</name>
    <dbReference type="NCBI Taxonomy" id="170679"/>
    <lineage>
        <taxon>Bacteria</taxon>
        <taxon>Pseudomonadati</taxon>
        <taxon>Pseudomonadota</taxon>
        <taxon>Gammaproteobacteria</taxon>
        <taxon>Vibrionales</taxon>
        <taxon>Vibrionaceae</taxon>
        <taxon>Vibrio</taxon>
    </lineage>
</organism>
<feature type="compositionally biased region" description="Basic and acidic residues" evidence="1">
    <location>
        <begin position="34"/>
        <end position="60"/>
    </location>
</feature>
<proteinExistence type="predicted"/>
<protein>
    <submittedName>
        <fullName evidence="2">Uncharacterized protein</fullName>
    </submittedName>
</protein>
<feature type="region of interest" description="Disordered" evidence="1">
    <location>
        <begin position="1"/>
        <end position="72"/>
    </location>
</feature>
<gene>
    <name evidence="2" type="ORF">F0245_22165</name>
</gene>
<comment type="caution">
    <text evidence="2">The sequence shown here is derived from an EMBL/GenBank/DDBJ whole genome shotgun (WGS) entry which is preliminary data.</text>
</comment>
<accession>A0A7Y3YTE2</accession>
<name>A0A7Y3YTE2_9VIBR</name>
<evidence type="ECO:0000313" key="3">
    <source>
        <dbReference type="Proteomes" id="UP000525336"/>
    </source>
</evidence>
<dbReference type="EMBL" id="VTXW01000033">
    <property type="protein sequence ID" value="NOH36028.1"/>
    <property type="molecule type" value="Genomic_DNA"/>
</dbReference>
<dbReference type="AlphaFoldDB" id="A0A7Y3YTE2"/>
<dbReference type="Proteomes" id="UP000525336">
    <property type="component" value="Unassembled WGS sequence"/>
</dbReference>
<dbReference type="RefSeq" id="WP_171369264.1">
    <property type="nucleotide sequence ID" value="NZ_VTXW01000033.1"/>
</dbReference>